<organism evidence="3 4">
    <name type="scientific">Pendulispora brunnea</name>
    <dbReference type="NCBI Taxonomy" id="2905690"/>
    <lineage>
        <taxon>Bacteria</taxon>
        <taxon>Pseudomonadati</taxon>
        <taxon>Myxococcota</taxon>
        <taxon>Myxococcia</taxon>
        <taxon>Myxococcales</taxon>
        <taxon>Sorangiineae</taxon>
        <taxon>Pendulisporaceae</taxon>
        <taxon>Pendulispora</taxon>
    </lineage>
</organism>
<accession>A0ABZ2JZM4</accession>
<reference evidence="3 4" key="1">
    <citation type="submission" date="2021-12" db="EMBL/GenBank/DDBJ databases">
        <title>Discovery of the Pendulisporaceae a myxobacterial family with distinct sporulation behavior and unique specialized metabolism.</title>
        <authorList>
            <person name="Garcia R."/>
            <person name="Popoff A."/>
            <person name="Bader C.D."/>
            <person name="Loehr J."/>
            <person name="Walesch S."/>
            <person name="Walt C."/>
            <person name="Boldt J."/>
            <person name="Bunk B."/>
            <person name="Haeckl F.J.F.P.J."/>
            <person name="Gunesch A.P."/>
            <person name="Birkelbach J."/>
            <person name="Nuebel U."/>
            <person name="Pietschmann T."/>
            <person name="Bach T."/>
            <person name="Mueller R."/>
        </authorList>
    </citation>
    <scope>NUCLEOTIDE SEQUENCE [LARGE SCALE GENOMIC DNA]</scope>
    <source>
        <strain evidence="3 4">MSr12523</strain>
    </source>
</reference>
<comment type="similarity">
    <text evidence="1">Belongs to the YciI family.</text>
</comment>
<keyword evidence="4" id="KW-1185">Reference proteome</keyword>
<dbReference type="PANTHER" id="PTHR35174">
    <property type="entry name" value="BLL7171 PROTEIN-RELATED"/>
    <property type="match status" value="1"/>
</dbReference>
<evidence type="ECO:0000313" key="3">
    <source>
        <dbReference type="EMBL" id="WXA90200.1"/>
    </source>
</evidence>
<evidence type="ECO:0000256" key="1">
    <source>
        <dbReference type="ARBA" id="ARBA00007689"/>
    </source>
</evidence>
<dbReference type="Pfam" id="PF03795">
    <property type="entry name" value="YCII"/>
    <property type="match status" value="1"/>
</dbReference>
<dbReference type="InterPro" id="IPR005545">
    <property type="entry name" value="YCII"/>
</dbReference>
<feature type="domain" description="YCII-related" evidence="2">
    <location>
        <begin position="129"/>
        <end position="223"/>
    </location>
</feature>
<dbReference type="InterPro" id="IPR011008">
    <property type="entry name" value="Dimeric_a/b-barrel"/>
</dbReference>
<proteinExistence type="inferred from homology"/>
<evidence type="ECO:0000313" key="4">
    <source>
        <dbReference type="Proteomes" id="UP001379533"/>
    </source>
</evidence>
<gene>
    <name evidence="3" type="ORF">LZC95_27525</name>
</gene>
<dbReference type="Proteomes" id="UP001379533">
    <property type="component" value="Chromosome"/>
</dbReference>
<dbReference type="SUPFAM" id="SSF54909">
    <property type="entry name" value="Dimeric alpha+beta barrel"/>
    <property type="match status" value="2"/>
</dbReference>
<evidence type="ECO:0000259" key="2">
    <source>
        <dbReference type="Pfam" id="PF03795"/>
    </source>
</evidence>
<dbReference type="EMBL" id="CP089982">
    <property type="protein sequence ID" value="WXA90200.1"/>
    <property type="molecule type" value="Genomic_DNA"/>
</dbReference>
<dbReference type="Gene3D" id="3.30.70.1060">
    <property type="entry name" value="Dimeric alpha+beta barrel"/>
    <property type="match status" value="2"/>
</dbReference>
<sequence>MIMHKNDPQTEAGQPPPMELVTKMGAFIGEYAKSGRFVDGAGLSGSKSRTRLLFRDGRCTVKHGPYQGEHELPSAMLQLKVETREQAIGWAERYGKILGNGEIELGKVNEPWDIGLMPPPENPPLQFLLIEKADEVTESGGRSAKQKADLTRLKSEMTKAGVLVKTLQLKPSNQAKRLVFTNNDMRAIDGPFAESKELLGGFAVMDLSGMDETIAMCRRYAEILGGTLEIDVRLVETDDEAA</sequence>
<dbReference type="RefSeq" id="WP_394840813.1">
    <property type="nucleotide sequence ID" value="NZ_CP089982.1"/>
</dbReference>
<name>A0ABZ2JZM4_9BACT</name>
<protein>
    <submittedName>
        <fullName evidence="3">YciI family protein</fullName>
    </submittedName>
</protein>